<dbReference type="Pfam" id="PF19825">
    <property type="entry name" value="DUF6306"/>
    <property type="match status" value="1"/>
</dbReference>
<evidence type="ECO:0000256" key="3">
    <source>
        <dbReference type="ARBA" id="ARBA00023002"/>
    </source>
</evidence>
<evidence type="ECO:0000313" key="5">
    <source>
        <dbReference type="EMBL" id="SDM67712.1"/>
    </source>
</evidence>
<dbReference type="STRING" id="1527607.SAMN05428957_11164"/>
<dbReference type="Pfam" id="PF03060">
    <property type="entry name" value="NMO"/>
    <property type="match status" value="1"/>
</dbReference>
<keyword evidence="6" id="KW-1185">Reference proteome</keyword>
<dbReference type="InterPro" id="IPR004136">
    <property type="entry name" value="NMO"/>
</dbReference>
<dbReference type="Proteomes" id="UP000198552">
    <property type="component" value="Unassembled WGS sequence"/>
</dbReference>
<feature type="domain" description="DUF6306" evidence="4">
    <location>
        <begin position="269"/>
        <end position="395"/>
    </location>
</feature>
<evidence type="ECO:0000256" key="1">
    <source>
        <dbReference type="ARBA" id="ARBA00022630"/>
    </source>
</evidence>
<dbReference type="InterPro" id="IPR013785">
    <property type="entry name" value="Aldolase_TIM"/>
</dbReference>
<evidence type="ECO:0000313" key="6">
    <source>
        <dbReference type="Proteomes" id="UP000198552"/>
    </source>
</evidence>
<name>A0A1G9V690_9BURK</name>
<dbReference type="InterPro" id="IPR046273">
    <property type="entry name" value="DUF6306"/>
</dbReference>
<accession>A0A1G9V690</accession>
<organism evidence="5 6">
    <name type="scientific">Oryzisolibacter propanilivorax</name>
    <dbReference type="NCBI Taxonomy" id="1527607"/>
    <lineage>
        <taxon>Bacteria</taxon>
        <taxon>Pseudomonadati</taxon>
        <taxon>Pseudomonadota</taxon>
        <taxon>Betaproteobacteria</taxon>
        <taxon>Burkholderiales</taxon>
        <taxon>Comamonadaceae</taxon>
        <taxon>Oryzisolibacter</taxon>
    </lineage>
</organism>
<gene>
    <name evidence="5" type="ORF">SAMN05428957_11164</name>
</gene>
<keyword evidence="3" id="KW-0560">Oxidoreductase</keyword>
<dbReference type="CDD" id="cd04730">
    <property type="entry name" value="NPD_like"/>
    <property type="match status" value="1"/>
</dbReference>
<dbReference type="GO" id="GO:0018580">
    <property type="term" value="F:nitronate monooxygenase activity"/>
    <property type="evidence" value="ECO:0007669"/>
    <property type="project" value="InterPro"/>
</dbReference>
<proteinExistence type="predicted"/>
<evidence type="ECO:0000259" key="4">
    <source>
        <dbReference type="Pfam" id="PF19825"/>
    </source>
</evidence>
<reference evidence="6" key="1">
    <citation type="submission" date="2016-10" db="EMBL/GenBank/DDBJ databases">
        <authorList>
            <person name="Varghese N."/>
            <person name="Submissions S."/>
        </authorList>
    </citation>
    <scope>NUCLEOTIDE SEQUENCE [LARGE SCALE GENOMIC DNA]</scope>
    <source>
        <strain evidence="6">EPL6</strain>
    </source>
</reference>
<dbReference type="SUPFAM" id="SSF51412">
    <property type="entry name" value="Inosine monophosphate dehydrogenase (IMPDH)"/>
    <property type="match status" value="1"/>
</dbReference>
<evidence type="ECO:0000256" key="2">
    <source>
        <dbReference type="ARBA" id="ARBA00022643"/>
    </source>
</evidence>
<keyword evidence="2" id="KW-0288">FMN</keyword>
<dbReference type="EMBL" id="FNHP01000011">
    <property type="protein sequence ID" value="SDM67712.1"/>
    <property type="molecule type" value="Genomic_DNA"/>
</dbReference>
<dbReference type="PANTHER" id="PTHR32332:SF20">
    <property type="entry name" value="2-NITROPROPANE DIOXYGENASE-LIKE PROTEIN"/>
    <property type="match status" value="1"/>
</dbReference>
<keyword evidence="5" id="KW-0503">Monooxygenase</keyword>
<sequence length="407" mass="43734">MDLCIALQVPVVGLFWDVHADVVARLRRAGVTVVHQVGSARHALDAQAAGAHALIVQGVEAGGHVHGTQPLHEVLAEVLALTELPVAAAGGLADGRDVARVLHQGAQAAVLGTAFIATPESFAHDVHRQALLAAQDGDTVLTEDFHINWPPHSPVRVLQCPVTRGERGDPHAGARTVIGDEEGRPIYRFSTDSPLRSMTGALADMALYAGTGVGRVNAIVPAADLVQQLAQDAAAHLRLLQEPDTPVEYASPVCYAPEFQRQRDEHLATQLQELLEAERAGARVALETGRAVPQGDAPLRTLVESIQHDEAHWCGVLLRALRRLGAQPGTRTGDFYGKAMAVADLRERMALLNRGQGWVARRVRELLQELEPEHEDLRADLQAMLQGHQDNLARVNAALGLQAPQKA</sequence>
<dbReference type="PANTHER" id="PTHR32332">
    <property type="entry name" value="2-NITROPROPANE DIOXYGENASE"/>
    <property type="match status" value="1"/>
</dbReference>
<protein>
    <submittedName>
        <fullName evidence="5">Nitronate monooxygenase</fullName>
    </submittedName>
</protein>
<dbReference type="AlphaFoldDB" id="A0A1G9V690"/>
<keyword evidence="1" id="KW-0285">Flavoprotein</keyword>
<dbReference type="Gene3D" id="3.20.20.70">
    <property type="entry name" value="Aldolase class I"/>
    <property type="match status" value="1"/>
</dbReference>